<dbReference type="InterPro" id="IPR052897">
    <property type="entry name" value="Sec-Metab_Biosynth_Hydrolase"/>
</dbReference>
<sequence length="255" mass="28506">MRIKLIAAVVAAWHTQGTKILFPIATIGIERMTKTFVLVHGAWHGGWCWRRVRERLVGRGHHVYTPTLTGVADRSHLLSASVNLSTHITDVVNLIRWEEMTDIVLCGHSYGGFVVTGVADQMPERIAALVYLDAYVPESGQSWADLRPRKTPAELTLPPISAEVFRVNERDRQWVDRQCTPHPAASATEKLVLTGAYRVVSRKLYIRATSFPSPAFDPVYERAKSDPGWIAKELACGHDAMLEMPDELTEILEAV</sequence>
<dbReference type="PANTHER" id="PTHR37017">
    <property type="entry name" value="AB HYDROLASE-1 DOMAIN-CONTAINING PROTEIN-RELATED"/>
    <property type="match status" value="1"/>
</dbReference>
<evidence type="ECO:0000313" key="2">
    <source>
        <dbReference type="EMBL" id="MBR0799654.1"/>
    </source>
</evidence>
<dbReference type="InterPro" id="IPR029058">
    <property type="entry name" value="AB_hydrolase_fold"/>
</dbReference>
<dbReference type="PANTHER" id="PTHR37017:SF11">
    <property type="entry name" value="ESTERASE_LIPASE_THIOESTERASE DOMAIN-CONTAINING PROTEIN"/>
    <property type="match status" value="1"/>
</dbReference>
<comment type="caution">
    <text evidence="2">The sequence shown here is derived from an EMBL/GenBank/DDBJ whole genome shotgun (WGS) entry which is preliminary data.</text>
</comment>
<organism evidence="2 3">
    <name type="scientific">Bradyrhizobium jicamae</name>
    <dbReference type="NCBI Taxonomy" id="280332"/>
    <lineage>
        <taxon>Bacteria</taxon>
        <taxon>Pseudomonadati</taxon>
        <taxon>Pseudomonadota</taxon>
        <taxon>Alphaproteobacteria</taxon>
        <taxon>Hyphomicrobiales</taxon>
        <taxon>Nitrobacteraceae</taxon>
        <taxon>Bradyrhizobium</taxon>
    </lineage>
</organism>
<dbReference type="EMBL" id="JAFCJH010000041">
    <property type="protein sequence ID" value="MBR0799654.1"/>
    <property type="molecule type" value="Genomic_DNA"/>
</dbReference>
<feature type="domain" description="AB hydrolase-1" evidence="1">
    <location>
        <begin position="36"/>
        <end position="249"/>
    </location>
</feature>
<dbReference type="SUPFAM" id="SSF53474">
    <property type="entry name" value="alpha/beta-Hydrolases"/>
    <property type="match status" value="1"/>
</dbReference>
<gene>
    <name evidence="2" type="ORF">JQ615_30215</name>
</gene>
<keyword evidence="2" id="KW-0378">Hydrolase</keyword>
<protein>
    <submittedName>
        <fullName evidence="2">Alpha/beta hydrolase</fullName>
    </submittedName>
</protein>
<keyword evidence="3" id="KW-1185">Reference proteome</keyword>
<evidence type="ECO:0000259" key="1">
    <source>
        <dbReference type="Pfam" id="PF12697"/>
    </source>
</evidence>
<dbReference type="Gene3D" id="3.40.50.1820">
    <property type="entry name" value="alpha/beta hydrolase"/>
    <property type="match status" value="1"/>
</dbReference>
<reference evidence="3" key="1">
    <citation type="journal article" date="2021" name="ISME J.">
        <title>Evolutionary origin and ecological implication of a unique nif island in free-living Bradyrhizobium lineages.</title>
        <authorList>
            <person name="Tao J."/>
        </authorList>
    </citation>
    <scope>NUCLEOTIDE SEQUENCE [LARGE SCALE GENOMIC DNA]</scope>
    <source>
        <strain evidence="3">SZCCT0434</strain>
    </source>
</reference>
<dbReference type="Pfam" id="PF12697">
    <property type="entry name" value="Abhydrolase_6"/>
    <property type="match status" value="1"/>
</dbReference>
<proteinExistence type="predicted"/>
<dbReference type="GO" id="GO:0016787">
    <property type="term" value="F:hydrolase activity"/>
    <property type="evidence" value="ECO:0007669"/>
    <property type="project" value="UniProtKB-KW"/>
</dbReference>
<dbReference type="Proteomes" id="UP001315278">
    <property type="component" value="Unassembled WGS sequence"/>
</dbReference>
<name>A0ABS5FS54_9BRAD</name>
<evidence type="ECO:0000313" key="3">
    <source>
        <dbReference type="Proteomes" id="UP001315278"/>
    </source>
</evidence>
<dbReference type="InterPro" id="IPR000073">
    <property type="entry name" value="AB_hydrolase_1"/>
</dbReference>
<accession>A0ABS5FS54</accession>